<feature type="compositionally biased region" description="Polar residues" evidence="1">
    <location>
        <begin position="360"/>
        <end position="369"/>
    </location>
</feature>
<evidence type="ECO:0000313" key="2">
    <source>
        <dbReference type="EMBL" id="PMD60592.1"/>
    </source>
</evidence>
<dbReference type="Proteomes" id="UP000235371">
    <property type="component" value="Unassembled WGS sequence"/>
</dbReference>
<name>A0A2J6TC97_9HELO</name>
<dbReference type="RefSeq" id="XP_024737496.1">
    <property type="nucleotide sequence ID" value="XM_024872393.1"/>
</dbReference>
<dbReference type="GeneID" id="36580474"/>
<evidence type="ECO:0000256" key="1">
    <source>
        <dbReference type="SAM" id="MobiDB-lite"/>
    </source>
</evidence>
<protein>
    <submittedName>
        <fullName evidence="2">Uncharacterized protein</fullName>
    </submittedName>
</protein>
<feature type="compositionally biased region" description="Basic and acidic residues" evidence="1">
    <location>
        <begin position="334"/>
        <end position="359"/>
    </location>
</feature>
<feature type="compositionally biased region" description="Basic and acidic residues" evidence="1">
    <location>
        <begin position="453"/>
        <end position="462"/>
    </location>
</feature>
<proteinExistence type="predicted"/>
<feature type="region of interest" description="Disordered" evidence="1">
    <location>
        <begin position="496"/>
        <end position="515"/>
    </location>
</feature>
<organism evidence="2 3">
    <name type="scientific">Hyaloscypha bicolor E</name>
    <dbReference type="NCBI Taxonomy" id="1095630"/>
    <lineage>
        <taxon>Eukaryota</taxon>
        <taxon>Fungi</taxon>
        <taxon>Dikarya</taxon>
        <taxon>Ascomycota</taxon>
        <taxon>Pezizomycotina</taxon>
        <taxon>Leotiomycetes</taxon>
        <taxon>Helotiales</taxon>
        <taxon>Hyaloscyphaceae</taxon>
        <taxon>Hyaloscypha</taxon>
        <taxon>Hyaloscypha bicolor</taxon>
    </lineage>
</organism>
<dbReference type="OrthoDB" id="5081713at2759"/>
<dbReference type="EMBL" id="KZ613788">
    <property type="protein sequence ID" value="PMD60592.1"/>
    <property type="molecule type" value="Genomic_DNA"/>
</dbReference>
<keyword evidence="3" id="KW-1185">Reference proteome</keyword>
<sequence>MMMTSFRYQHASRMDLVNGARSAENCGEWKMLIQKRLTHGMESANNFGSTMHTSIAWAETGLWRAKPDPPKDPSHQPSPSLYFGFPIRKIDGADQKIAKGFQKDSSFNNYTLTNFAKLTMNGLQCVPFARLPLVAGDPLVCFPWAIVQVLGTFTSDKPNDASFTDTVSEASAAASIALSMFERLAKFADEKQDGQHIPPVVVITSVGAKTIVWLAYCEIVDDRLRDHKMIRIWEGNITKIWDAVQFCRIIDNLFFWAQHCLKPMVTQYLNQWRCRYCPNVPNMQSQLEKNSNTAELVHRIQDRLSSLGISPGGDLPALIQQAVVLQEVMRSSDKEPKVDSTLKDEKELSETATETHPKDSNFNSKSSRLPNAREGKGDDLELKLLSLGFVPEQLLSGKCVEANIPLVSDLEHYDLHPDKAERGSAEPSVLCNKNTLQPKLPLKHETSVIVVPIKDKESDRQNSKVPEGTKATSANLTFDEPVSISESLVLSAADENCGNNSSLSNPPQPAKGKFLGSDVRENSLLDPSKDLGHTSPNLVQRTLFSMASSVVNGHVLSLKKQRQRKSDLKVEEKQKLNINLWSPSDNSISTKALGKRSNAIGPPSAPSSPFVSETFRLSFEVRQWLDSDREEQDNSSMDKRCRHGPYPNLHIWLLEHDVYRLTPARRIWLQKKMMSEQQPAIIEPLPPPPSLSVKIPWRGKNIIVRLPPANSFSASTEKK</sequence>
<gene>
    <name evidence="2" type="ORF">K444DRAFT_386425</name>
</gene>
<dbReference type="AlphaFoldDB" id="A0A2J6TC97"/>
<dbReference type="STRING" id="1095630.A0A2J6TC97"/>
<reference evidence="2 3" key="1">
    <citation type="submission" date="2016-04" db="EMBL/GenBank/DDBJ databases">
        <title>A degradative enzymes factory behind the ericoid mycorrhizal symbiosis.</title>
        <authorList>
            <consortium name="DOE Joint Genome Institute"/>
            <person name="Martino E."/>
            <person name="Morin E."/>
            <person name="Grelet G."/>
            <person name="Kuo A."/>
            <person name="Kohler A."/>
            <person name="Daghino S."/>
            <person name="Barry K."/>
            <person name="Choi C."/>
            <person name="Cichocki N."/>
            <person name="Clum A."/>
            <person name="Copeland A."/>
            <person name="Hainaut M."/>
            <person name="Haridas S."/>
            <person name="Labutti K."/>
            <person name="Lindquist E."/>
            <person name="Lipzen A."/>
            <person name="Khouja H.-R."/>
            <person name="Murat C."/>
            <person name="Ohm R."/>
            <person name="Olson A."/>
            <person name="Spatafora J."/>
            <person name="Veneault-Fourrey C."/>
            <person name="Henrissat B."/>
            <person name="Grigoriev I."/>
            <person name="Martin F."/>
            <person name="Perotto S."/>
        </authorList>
    </citation>
    <scope>NUCLEOTIDE SEQUENCE [LARGE SCALE GENOMIC DNA]</scope>
    <source>
        <strain evidence="2 3">E</strain>
    </source>
</reference>
<dbReference type="InParanoid" id="A0A2J6TC97"/>
<evidence type="ECO:0000313" key="3">
    <source>
        <dbReference type="Proteomes" id="UP000235371"/>
    </source>
</evidence>
<accession>A0A2J6TC97</accession>
<feature type="region of interest" description="Disordered" evidence="1">
    <location>
        <begin position="334"/>
        <end position="375"/>
    </location>
</feature>
<feature type="region of interest" description="Disordered" evidence="1">
    <location>
        <begin position="453"/>
        <end position="477"/>
    </location>
</feature>